<name>A0A0B4N4W7_9ASPA</name>
<keyword evidence="3" id="KW-0694">RNA-binding</keyword>
<evidence type="ECO:0000256" key="3">
    <source>
        <dbReference type="ARBA" id="ARBA00022884"/>
    </source>
</evidence>
<geneLocation type="plastid" evidence="8"/>
<dbReference type="GeneID" id="24147810"/>
<dbReference type="InterPro" id="IPR000218">
    <property type="entry name" value="Ribosomal_uL14"/>
</dbReference>
<protein>
    <recommendedName>
        <fullName evidence="6">50S ribosomal protein L14, chloroplastic</fullName>
    </recommendedName>
</protein>
<dbReference type="GO" id="GO:0070180">
    <property type="term" value="F:large ribosomal subunit rRNA binding"/>
    <property type="evidence" value="ECO:0007669"/>
    <property type="project" value="TreeGrafter"/>
</dbReference>
<dbReference type="InterPro" id="IPR019972">
    <property type="entry name" value="Ribosomal_uL14_CS"/>
</dbReference>
<evidence type="ECO:0000256" key="7">
    <source>
        <dbReference type="RuleBase" id="RU003949"/>
    </source>
</evidence>
<sequence>MIQPQTFLTVADNSGALKVMCIQKIGMGNNICARIGDFIVVVIKEALGSMTIEKSEIAIAIIVRMQQEFKRKNGTIIKYDENAAVLIDKEGNPKGTRVFGSIIREFKFLNFAKIISLAPEIL</sequence>
<evidence type="ECO:0000256" key="5">
    <source>
        <dbReference type="ARBA" id="ARBA00023274"/>
    </source>
</evidence>
<keyword evidence="4 7" id="KW-0689">Ribosomal protein</keyword>
<reference evidence="8" key="1">
    <citation type="submission" date="2014-05" db="EMBL/GenBank/DDBJ databases">
        <authorList>
            <person name="Logacheva M.D."/>
        </authorList>
    </citation>
    <scope>NUCLEOTIDE SEQUENCE</scope>
</reference>
<evidence type="ECO:0000256" key="6">
    <source>
        <dbReference type="ARBA" id="ARBA00035424"/>
    </source>
</evidence>
<evidence type="ECO:0000256" key="2">
    <source>
        <dbReference type="ARBA" id="ARBA00022730"/>
    </source>
</evidence>
<dbReference type="InterPro" id="IPR005745">
    <property type="entry name" value="Ribosomal_uL14_bac-type"/>
</dbReference>
<dbReference type="GO" id="GO:0003735">
    <property type="term" value="F:structural constituent of ribosome"/>
    <property type="evidence" value="ECO:0007669"/>
    <property type="project" value="InterPro"/>
</dbReference>
<dbReference type="GO" id="GO:0006412">
    <property type="term" value="P:translation"/>
    <property type="evidence" value="ECO:0007669"/>
    <property type="project" value="InterPro"/>
</dbReference>
<dbReference type="SUPFAM" id="SSF50193">
    <property type="entry name" value="Ribosomal protein L14"/>
    <property type="match status" value="1"/>
</dbReference>
<keyword evidence="5 7" id="KW-0687">Ribonucleoprotein</keyword>
<dbReference type="EMBL" id="KJ772291">
    <property type="protein sequence ID" value="AII40861.1"/>
    <property type="molecule type" value="Genomic_DNA"/>
</dbReference>
<dbReference type="Pfam" id="PF00238">
    <property type="entry name" value="Ribosomal_L14"/>
    <property type="match status" value="1"/>
</dbReference>
<keyword evidence="2" id="KW-0699">rRNA-binding</keyword>
<dbReference type="AlphaFoldDB" id="A0A0B4N4W7"/>
<comment type="similarity">
    <text evidence="1 7">Belongs to the universal ribosomal protein uL14 family.</text>
</comment>
<dbReference type="NCBIfam" id="TIGR01067">
    <property type="entry name" value="rplN_bact"/>
    <property type="match status" value="1"/>
</dbReference>
<evidence type="ECO:0000256" key="1">
    <source>
        <dbReference type="ARBA" id="ARBA00010745"/>
    </source>
</evidence>
<dbReference type="HAMAP" id="MF_01367">
    <property type="entry name" value="Ribosomal_uL14"/>
    <property type="match status" value="1"/>
</dbReference>
<dbReference type="Gene3D" id="2.40.150.20">
    <property type="entry name" value="Ribosomal protein L14"/>
    <property type="match status" value="1"/>
</dbReference>
<dbReference type="GO" id="GO:0022625">
    <property type="term" value="C:cytosolic large ribosomal subunit"/>
    <property type="evidence" value="ECO:0007669"/>
    <property type="project" value="TreeGrafter"/>
</dbReference>
<proteinExistence type="inferred from homology"/>
<gene>
    <name evidence="8" type="primary">rpl14</name>
</gene>
<evidence type="ECO:0000313" key="8">
    <source>
        <dbReference type="EMBL" id="AII40861.1"/>
    </source>
</evidence>
<reference evidence="8" key="2">
    <citation type="journal article" date="2015" name="Genome Biol. Evol.">
        <title>Exploring the Limits for Reduction of Plastid Genomes: a Case Study of the Mycoheterotrophic Orchids Epipogium aphyllum and Epipogium roseum.</title>
        <authorList>
            <person name="Schelkunov M."/>
            <person name="Shtratnikova V."/>
            <person name="Nuraliev M."/>
            <person name="Selosse M.A."/>
            <person name="Penin A."/>
            <person name="Logacheva M."/>
        </authorList>
    </citation>
    <scope>NUCLEOTIDE SEQUENCE</scope>
</reference>
<dbReference type="InterPro" id="IPR036853">
    <property type="entry name" value="Ribosomal_uL14_sf"/>
</dbReference>
<accession>A0A0B4N4W7</accession>
<dbReference type="RefSeq" id="YP_009121251.1">
    <property type="nucleotide sequence ID" value="NC_026448.1"/>
</dbReference>
<dbReference type="PANTHER" id="PTHR11761:SF3">
    <property type="entry name" value="LARGE RIBOSOMAL SUBUNIT PROTEIN UL14M"/>
    <property type="match status" value="1"/>
</dbReference>
<dbReference type="SMART" id="SM01374">
    <property type="entry name" value="Ribosomal_L14"/>
    <property type="match status" value="1"/>
</dbReference>
<keyword evidence="8" id="KW-0934">Plastid</keyword>
<dbReference type="PANTHER" id="PTHR11761">
    <property type="entry name" value="50S/60S RIBOSOMAL PROTEIN L14/L23"/>
    <property type="match status" value="1"/>
</dbReference>
<evidence type="ECO:0000256" key="4">
    <source>
        <dbReference type="ARBA" id="ARBA00022980"/>
    </source>
</evidence>
<dbReference type="CDD" id="cd00337">
    <property type="entry name" value="Ribosomal_uL14"/>
    <property type="match status" value="1"/>
</dbReference>
<dbReference type="PROSITE" id="PS00049">
    <property type="entry name" value="RIBOSOMAL_L14"/>
    <property type="match status" value="1"/>
</dbReference>
<organism evidence="8">
    <name type="scientific">Epipogium roseum</name>
    <dbReference type="NCBI Taxonomy" id="556037"/>
    <lineage>
        <taxon>Eukaryota</taxon>
        <taxon>Viridiplantae</taxon>
        <taxon>Streptophyta</taxon>
        <taxon>Embryophyta</taxon>
        <taxon>Tracheophyta</taxon>
        <taxon>Spermatophyta</taxon>
        <taxon>Magnoliopsida</taxon>
        <taxon>Liliopsida</taxon>
        <taxon>Asparagales</taxon>
        <taxon>Orchidaceae</taxon>
        <taxon>Epidendroideae</taxon>
        <taxon>Nervilieae</taxon>
        <taxon>Epipogiinae</taxon>
        <taxon>Epipogium</taxon>
    </lineage>
</organism>